<evidence type="ECO:0000259" key="2">
    <source>
        <dbReference type="Pfam" id="PF03478"/>
    </source>
</evidence>
<protein>
    <recommendedName>
        <fullName evidence="2">KIB1-4 beta-propeller domain-containing protein</fullName>
    </recommendedName>
</protein>
<evidence type="ECO:0000256" key="1">
    <source>
        <dbReference type="SAM" id="Phobius"/>
    </source>
</evidence>
<dbReference type="InterPro" id="IPR005174">
    <property type="entry name" value="KIB1-4_b-propeller"/>
</dbReference>
<keyword evidence="1" id="KW-0472">Membrane</keyword>
<dbReference type="OrthoDB" id="668187at2759"/>
<sequence length="136" mass="15035">MVFILEEGNKTCYTEDIGDICIFISKAEPFCLNASSFPGLTPNSVYFIDPGVAAYHIPTRTVRTFNIPKGSKPRRYGGPFLASPTPRLDSTYPTSVVVVLASIISLSPLVVFITLLWLFVQPILFFDCMGMTSLLF</sequence>
<feature type="transmembrane region" description="Helical" evidence="1">
    <location>
        <begin position="96"/>
        <end position="120"/>
    </location>
</feature>
<gene>
    <name evidence="3" type="ORF">ISN44_As10g015980</name>
</gene>
<comment type="caution">
    <text evidence="3">The sequence shown here is derived from an EMBL/GenBank/DDBJ whole genome shotgun (WGS) entry which is preliminary data.</text>
</comment>
<dbReference type="Proteomes" id="UP000694251">
    <property type="component" value="Chromosome 10"/>
</dbReference>
<keyword evidence="1" id="KW-1133">Transmembrane helix</keyword>
<reference evidence="3 4" key="1">
    <citation type="submission" date="2020-12" db="EMBL/GenBank/DDBJ databases">
        <title>Concerted genomic and epigenomic changes stabilize Arabidopsis allopolyploids.</title>
        <authorList>
            <person name="Chen Z."/>
        </authorList>
    </citation>
    <scope>NUCLEOTIDE SEQUENCE [LARGE SCALE GENOMIC DNA]</scope>
    <source>
        <strain evidence="3">As9502</strain>
        <tissue evidence="3">Leaf</tissue>
    </source>
</reference>
<evidence type="ECO:0000313" key="4">
    <source>
        <dbReference type="Proteomes" id="UP000694251"/>
    </source>
</evidence>
<organism evidence="3 4">
    <name type="scientific">Arabidopsis suecica</name>
    <name type="common">Swedish thale-cress</name>
    <name type="synonym">Cardaminopsis suecica</name>
    <dbReference type="NCBI Taxonomy" id="45249"/>
    <lineage>
        <taxon>Eukaryota</taxon>
        <taxon>Viridiplantae</taxon>
        <taxon>Streptophyta</taxon>
        <taxon>Embryophyta</taxon>
        <taxon>Tracheophyta</taxon>
        <taxon>Spermatophyta</taxon>
        <taxon>Magnoliopsida</taxon>
        <taxon>eudicotyledons</taxon>
        <taxon>Gunneridae</taxon>
        <taxon>Pentapetalae</taxon>
        <taxon>rosids</taxon>
        <taxon>malvids</taxon>
        <taxon>Brassicales</taxon>
        <taxon>Brassicaceae</taxon>
        <taxon>Camelineae</taxon>
        <taxon>Arabidopsis</taxon>
    </lineage>
</organism>
<evidence type="ECO:0000313" key="3">
    <source>
        <dbReference type="EMBL" id="KAG7564852.1"/>
    </source>
</evidence>
<keyword evidence="1" id="KW-0812">Transmembrane</keyword>
<dbReference type="EMBL" id="JAEFBJ010000010">
    <property type="protein sequence ID" value="KAG7564852.1"/>
    <property type="molecule type" value="Genomic_DNA"/>
</dbReference>
<proteinExistence type="predicted"/>
<keyword evidence="4" id="KW-1185">Reference proteome</keyword>
<dbReference type="Pfam" id="PF03478">
    <property type="entry name" value="Beta-prop_KIB1-4"/>
    <property type="match status" value="1"/>
</dbReference>
<feature type="domain" description="KIB1-4 beta-propeller" evidence="2">
    <location>
        <begin position="14"/>
        <end position="64"/>
    </location>
</feature>
<name>A0A8T1ZVG4_ARASU</name>
<accession>A0A8T1ZVG4</accession>
<dbReference type="AlphaFoldDB" id="A0A8T1ZVG4"/>